<evidence type="ECO:0000313" key="4">
    <source>
        <dbReference type="Proteomes" id="UP000008207"/>
    </source>
</evidence>
<evidence type="ECO:0000256" key="1">
    <source>
        <dbReference type="SAM" id="MobiDB-lite"/>
    </source>
</evidence>
<name>B8IR78_METNO</name>
<dbReference type="EMBL" id="CP001349">
    <property type="protein sequence ID" value="ACL56780.1"/>
    <property type="molecule type" value="Genomic_DNA"/>
</dbReference>
<reference evidence="3 4" key="1">
    <citation type="submission" date="2009-01" db="EMBL/GenBank/DDBJ databases">
        <title>Complete sequence of chromosome of Methylobacterium nodulans ORS 2060.</title>
        <authorList>
            <consortium name="US DOE Joint Genome Institute"/>
            <person name="Lucas S."/>
            <person name="Copeland A."/>
            <person name="Lapidus A."/>
            <person name="Glavina del Rio T."/>
            <person name="Dalin E."/>
            <person name="Tice H."/>
            <person name="Bruce D."/>
            <person name="Goodwin L."/>
            <person name="Pitluck S."/>
            <person name="Sims D."/>
            <person name="Brettin T."/>
            <person name="Detter J.C."/>
            <person name="Han C."/>
            <person name="Larimer F."/>
            <person name="Land M."/>
            <person name="Hauser L."/>
            <person name="Kyrpides N."/>
            <person name="Ivanova N."/>
            <person name="Marx C.J."/>
            <person name="Richardson P."/>
        </authorList>
    </citation>
    <scope>NUCLEOTIDE SEQUENCE [LARGE SCALE GENOMIC DNA]</scope>
    <source>
        <strain evidence="4">LMG 21967 / CNCM I-2342 / ORS 2060</strain>
    </source>
</reference>
<feature type="compositionally biased region" description="Pro residues" evidence="1">
    <location>
        <begin position="40"/>
        <end position="61"/>
    </location>
</feature>
<keyword evidence="2" id="KW-0732">Signal</keyword>
<dbReference type="STRING" id="460265.Mnod_1790"/>
<protein>
    <recommendedName>
        <fullName evidence="5">Type II secretion system protein GspC N-terminal domain-containing protein</fullName>
    </recommendedName>
</protein>
<proteinExistence type="predicted"/>
<evidence type="ECO:0000256" key="2">
    <source>
        <dbReference type="SAM" id="SignalP"/>
    </source>
</evidence>
<feature type="compositionally biased region" description="Low complexity" evidence="1">
    <location>
        <begin position="62"/>
        <end position="83"/>
    </location>
</feature>
<dbReference type="eggNOG" id="ENOG50333QC">
    <property type="taxonomic scope" value="Bacteria"/>
</dbReference>
<dbReference type="RefSeq" id="WP_015928472.1">
    <property type="nucleotide sequence ID" value="NC_011894.1"/>
</dbReference>
<organism evidence="3 4">
    <name type="scientific">Methylobacterium nodulans (strain LMG 21967 / CNCM I-2342 / ORS 2060)</name>
    <dbReference type="NCBI Taxonomy" id="460265"/>
    <lineage>
        <taxon>Bacteria</taxon>
        <taxon>Pseudomonadati</taxon>
        <taxon>Pseudomonadota</taxon>
        <taxon>Alphaproteobacteria</taxon>
        <taxon>Hyphomicrobiales</taxon>
        <taxon>Methylobacteriaceae</taxon>
        <taxon>Methylobacterium</taxon>
    </lineage>
</organism>
<gene>
    <name evidence="3" type="ordered locus">Mnod_1790</name>
</gene>
<sequence length="222" mass="22164">MRSSAALPGLALLLAGTAAAAAQAGSIGAMLFPGSITPSPAAPPPAAPVAPPAAGPAPPVLAPSGDSPTAAARALPASGPAPAEEGRPARTRPLFSATRRPPALRVAAPMPVQPAVPPPPPPPPKPAPQLHLVGVVEGLDRPLALLRRAPGDRALTVRVGDRVEDWEVASIEAGRVLLRDGSREQDYRLFAREGAAKGPAAATLGAAPAGLPMITGSGRILR</sequence>
<feature type="region of interest" description="Disordered" evidence="1">
    <location>
        <begin position="36"/>
        <end position="95"/>
    </location>
</feature>
<evidence type="ECO:0008006" key="5">
    <source>
        <dbReference type="Google" id="ProtNLM"/>
    </source>
</evidence>
<dbReference type="KEGG" id="mno:Mnod_1790"/>
<dbReference type="PRINTS" id="PR01217">
    <property type="entry name" value="PRICHEXTENSN"/>
</dbReference>
<dbReference type="Proteomes" id="UP000008207">
    <property type="component" value="Chromosome"/>
</dbReference>
<feature type="chain" id="PRO_5002872088" description="Type II secretion system protein GspC N-terminal domain-containing protein" evidence="2">
    <location>
        <begin position="21"/>
        <end position="222"/>
    </location>
</feature>
<keyword evidence="4" id="KW-1185">Reference proteome</keyword>
<dbReference type="HOGENOM" id="CLU_1213695_0_0_5"/>
<feature type="signal peptide" evidence="2">
    <location>
        <begin position="1"/>
        <end position="20"/>
    </location>
</feature>
<evidence type="ECO:0000313" key="3">
    <source>
        <dbReference type="EMBL" id="ACL56780.1"/>
    </source>
</evidence>
<dbReference type="AlphaFoldDB" id="B8IR78"/>
<accession>B8IR78</accession>
<dbReference type="OrthoDB" id="8234697at2"/>